<protein>
    <recommendedName>
        <fullName evidence="3">tRNA_anti-like</fullName>
    </recommendedName>
</protein>
<dbReference type="EMBL" id="JBHSCL010000002">
    <property type="protein sequence ID" value="MFC4218929.1"/>
    <property type="molecule type" value="Genomic_DNA"/>
</dbReference>
<accession>A0ABV8PJ57</accession>
<name>A0ABV8PJ57_9FLAO</name>
<dbReference type="RefSeq" id="WP_379762305.1">
    <property type="nucleotide sequence ID" value="NZ_JBHSCL010000002.1"/>
</dbReference>
<keyword evidence="2" id="KW-1185">Reference proteome</keyword>
<organism evidence="1 2">
    <name type="scientific">Flagellimonas marina</name>
    <dbReference type="NCBI Taxonomy" id="1775168"/>
    <lineage>
        <taxon>Bacteria</taxon>
        <taxon>Pseudomonadati</taxon>
        <taxon>Bacteroidota</taxon>
        <taxon>Flavobacteriia</taxon>
        <taxon>Flavobacteriales</taxon>
        <taxon>Flavobacteriaceae</taxon>
        <taxon>Flagellimonas</taxon>
    </lineage>
</organism>
<sequence>MKKLVIAITGLIVGVASLGFLLQGILNPKPRVIANEKAAFLVPADELQYFFASNAEIASEKYLDQVLEVSGEVTEVAGKSIVLDNRVMVNFLTDTLNGAQEGEELIIKGRCVGFDELLLQVKIDQAQINSKQQPKQ</sequence>
<dbReference type="Proteomes" id="UP001595841">
    <property type="component" value="Unassembled WGS sequence"/>
</dbReference>
<gene>
    <name evidence="1" type="ORF">ACFOWS_02225</name>
</gene>
<evidence type="ECO:0000313" key="2">
    <source>
        <dbReference type="Proteomes" id="UP001595841"/>
    </source>
</evidence>
<reference evidence="2" key="1">
    <citation type="journal article" date="2019" name="Int. J. Syst. Evol. Microbiol.">
        <title>The Global Catalogue of Microorganisms (GCM) 10K type strain sequencing project: providing services to taxonomists for standard genome sequencing and annotation.</title>
        <authorList>
            <consortium name="The Broad Institute Genomics Platform"/>
            <consortium name="The Broad Institute Genome Sequencing Center for Infectious Disease"/>
            <person name="Wu L."/>
            <person name="Ma J."/>
        </authorList>
    </citation>
    <scope>NUCLEOTIDE SEQUENCE [LARGE SCALE GENOMIC DNA]</scope>
    <source>
        <strain evidence="2">CGMCC 1.15774</strain>
    </source>
</reference>
<evidence type="ECO:0008006" key="3">
    <source>
        <dbReference type="Google" id="ProtNLM"/>
    </source>
</evidence>
<evidence type="ECO:0000313" key="1">
    <source>
        <dbReference type="EMBL" id="MFC4218929.1"/>
    </source>
</evidence>
<proteinExistence type="predicted"/>
<comment type="caution">
    <text evidence="1">The sequence shown here is derived from an EMBL/GenBank/DDBJ whole genome shotgun (WGS) entry which is preliminary data.</text>
</comment>